<dbReference type="VEuPathDB" id="FungiDB:YALI1_E04437g"/>
<dbReference type="EMBL" id="CP017557">
    <property type="protein sequence ID" value="AOW04908.1"/>
    <property type="molecule type" value="Genomic_DNA"/>
</dbReference>
<dbReference type="EMBL" id="KZ858978">
    <property type="protein sequence ID" value="RDW26531.1"/>
    <property type="molecule type" value="Genomic_DNA"/>
</dbReference>
<dbReference type="OMA" id="HEMYLEF"/>
<dbReference type="Gene3D" id="3.40.50.1110">
    <property type="entry name" value="SGNH hydrolase"/>
    <property type="match status" value="1"/>
</dbReference>
<dbReference type="SUPFAM" id="SSF52266">
    <property type="entry name" value="SGNH hydrolase"/>
    <property type="match status" value="1"/>
</dbReference>
<dbReference type="OrthoDB" id="2588793at2759"/>
<dbReference type="AlphaFoldDB" id="A0A1D8NGZ7"/>
<dbReference type="Proteomes" id="UP000256601">
    <property type="component" value="Unassembled WGS sequence"/>
</dbReference>
<evidence type="ECO:0000313" key="3">
    <source>
        <dbReference type="EMBL" id="RDW26531.1"/>
    </source>
</evidence>
<proteinExistence type="predicted"/>
<feature type="region of interest" description="Disordered" evidence="1">
    <location>
        <begin position="39"/>
        <end position="63"/>
    </location>
</feature>
<dbReference type="RefSeq" id="XP_503509.1">
    <property type="nucleotide sequence ID" value="XM_503509.1"/>
</dbReference>
<reference evidence="3 5" key="2">
    <citation type="submission" date="2018-07" db="EMBL/GenBank/DDBJ databases">
        <title>Draft Genome Assemblies for Five Robust Yarrowia lipolytica Strains Exhibiting High Lipid Production and Pentose Sugar Utilization and Sugar Alcohol Secretion from Undetoxified Lignocellulosic Biomass Hydrolysates.</title>
        <authorList>
            <consortium name="DOE Joint Genome Institute"/>
            <person name="Walker C."/>
            <person name="Ryu S."/>
            <person name="Na H."/>
            <person name="Zane M."/>
            <person name="LaButti K."/>
            <person name="Lipzen A."/>
            <person name="Haridas S."/>
            <person name="Barry K."/>
            <person name="Grigoriev I.V."/>
            <person name="Quarterman J."/>
            <person name="Slininger P."/>
            <person name="Dien B."/>
            <person name="Trinh C.T."/>
        </authorList>
    </citation>
    <scope>NUCLEOTIDE SEQUENCE [LARGE SCALE GENOMIC DNA]</scope>
    <source>
        <strain evidence="3 5">YB392</strain>
    </source>
</reference>
<gene>
    <name evidence="3" type="ORF">B0I71DRAFT_130687</name>
    <name evidence="2" type="ORF">YALI1_E04437g</name>
</gene>
<dbReference type="InterPro" id="IPR036514">
    <property type="entry name" value="SGNH_hydro_sf"/>
</dbReference>
<dbReference type="GeneID" id="2912161"/>
<evidence type="ECO:0000313" key="5">
    <source>
        <dbReference type="Proteomes" id="UP000256601"/>
    </source>
</evidence>
<evidence type="ECO:0000313" key="4">
    <source>
        <dbReference type="Proteomes" id="UP000182444"/>
    </source>
</evidence>
<dbReference type="VEuPathDB" id="FungiDB:YALI0_E03696g"/>
<accession>A0A1D8NGZ7</accession>
<organism evidence="2 4">
    <name type="scientific">Yarrowia lipolytica</name>
    <name type="common">Candida lipolytica</name>
    <dbReference type="NCBI Taxonomy" id="4952"/>
    <lineage>
        <taxon>Eukaryota</taxon>
        <taxon>Fungi</taxon>
        <taxon>Dikarya</taxon>
        <taxon>Ascomycota</taxon>
        <taxon>Saccharomycotina</taxon>
        <taxon>Dipodascomycetes</taxon>
        <taxon>Dipodascales</taxon>
        <taxon>Dipodascales incertae sedis</taxon>
        <taxon>Yarrowia</taxon>
    </lineage>
</organism>
<evidence type="ECO:0000256" key="1">
    <source>
        <dbReference type="SAM" id="MobiDB-lite"/>
    </source>
</evidence>
<dbReference type="Proteomes" id="UP000182444">
    <property type="component" value="Chromosome 1E"/>
</dbReference>
<dbReference type="KEGG" id="yli:2912161"/>
<reference evidence="2 4" key="1">
    <citation type="journal article" date="2016" name="PLoS ONE">
        <title>Sequence Assembly of Yarrowia lipolytica Strain W29/CLIB89 Shows Transposable Element Diversity.</title>
        <authorList>
            <person name="Magnan C."/>
            <person name="Yu J."/>
            <person name="Chang I."/>
            <person name="Jahn E."/>
            <person name="Kanomata Y."/>
            <person name="Wu J."/>
            <person name="Zeller M."/>
            <person name="Oakes M."/>
            <person name="Baldi P."/>
            <person name="Sandmeyer S."/>
        </authorList>
    </citation>
    <scope>NUCLEOTIDE SEQUENCE [LARGE SCALE GENOMIC DNA]</scope>
    <source>
        <strain evidence="2">CLIB89</strain>
        <strain evidence="4">CLIB89(W29)</strain>
    </source>
</reference>
<protein>
    <submittedName>
        <fullName evidence="2">Uncharacterized protein</fullName>
    </submittedName>
</protein>
<name>A0A1D8NGZ7_YARLL</name>
<evidence type="ECO:0000313" key="2">
    <source>
        <dbReference type="EMBL" id="AOW04908.1"/>
    </source>
</evidence>
<dbReference type="eggNOG" id="ENOG502S5GE">
    <property type="taxonomic scope" value="Eukaryota"/>
</dbReference>
<sequence length="411" mass="47262">MTAIRFRIIAAITFVALLFTLMGFFIFPSPTFAIPKSKDYTNESSSGSKEGHTELDSTNQSHDDEAVEFPVKAAYYDIANAPKRSTSSPDVYRGTRVNCDPYALPGYIDYDKNNFNNTHWVGYNDDCKAIHPPPILQLRDGMDFPDLRDKSVLFIGDSVDRQNAAFSCEMIGQDVKVTYQKDYTDEVTDPAKMSGGHPRYCYSPEYNMTLSTFFFFGFDTDEIWHDKKKSYLLPGGVWERMKLLKDIVNSRPHHNDLELIVLNVGFWELARYDRLDGYAGITESIYLTEEQVREYVVNLEKFVLEVQKILPNSRIVFRQMHSPRAQQGSFFNDGTSDRHNRFHSNKVRQLNSAAKHVMDQMGLEFWHVGDFVRAIPENQYMFDDLHPGPIGAAMLWGNSILEYLARTPRIE</sequence>